<sequence>MSILERIWDLLGLFFGGTFEKVGQLATSVFGSANARHVARLQEKVDKVTALEPKYEAMSDEELRAQTEAFRKRLREGETLDDLLVEAFAVCREGSKRFLGMRHYDVQLIGGMVLHSGAIAEMVTGEGKTLCATLAAYLNALEGKGVHVITVNDYLARRDMEWMAPLYMNLGLTVNAIQSGMSTADKQAAYQCDITYGTNNEFGFDYLRDNMRPAGKGDDRFPKDAQQCQGPLNYAIIDEVDNILIDEARTPLIISGPADLDLGRYAEADRVARQLQKEVHFTVDEKQHNVTLTDEGVRAAEELAGVESFYTAGNMEWPHLIDNSLKAHYLYKIDVNYVIKDKQIVIVDEFTGRLMEGRQWSDGLHQAVEAKEGVPIKQETQTFATASLQNIFKMYRKLSGMTGTAMTEADEFYKIYKLDVVAIPTHRELQRIEHPDLIYLTEKDKFNAIADDVERAHKWDVLTFKDGNEAWGKIQSETDSEISFIHKNEKQTESIPRSEITSIERAGRPVLVGTVSIEKSERLGQMLERRGIPHSVLNAKQHGREAEIVSQAGRIGAVTIATNMAGRGTDIILGGNPETMAWAQLQHTYPTRLEVPDDVWNNLVAEIDDREGMKAEGEIVRELGGLYVLGTERHESRRIDLQLRGRCGRQGDPGGSRFFLSLEDDLMRIFAGDFVKTIMERMGMKEGEAIESSLVTRRIAAAQKKVEERNFEIRKSLLEYDEVMDEQRKRVYRYRQNLLDGHSSRNMVLGLIRAEIQSHVDTFLEPNYGVETFATFAGTKLQCQLDARDFSNTDFEMADRIAKDQAERQAEGMVAEAVEENLPSSMEDEWNWKAMATWANTRLQTNYQDNKLKQLDRDEMIDEFEKKAHALIEQTDLSEGEPLLEADYGLRVLCGWMRHKFGIETTPEEFRDVEDPREVAETLVKRAEASYADKEAEYPVLTGISKYTEKNGAQVQLDRESLIGWVERRFGKQLSVDDIKLNRDELKQQLVQYSKTSATQSTSVQETGLAKVSEIFKGADDETTALLASGDSGQLEGLVQWLNTELDHETTVDDLARMNREELTLTVEGAVDDRFYPEMRRMERQNPAQYRR</sequence>
<dbReference type="SMART" id="SM00957">
    <property type="entry name" value="SecA_DEAD"/>
    <property type="match status" value="1"/>
</dbReference>
<dbReference type="GO" id="GO:0017038">
    <property type="term" value="P:protein import"/>
    <property type="evidence" value="ECO:0007669"/>
    <property type="project" value="InterPro"/>
</dbReference>
<dbReference type="PANTHER" id="PTHR30612">
    <property type="entry name" value="SECA INNER MEMBRANE COMPONENT OF SEC PROTEIN SECRETION SYSTEM"/>
    <property type="match status" value="1"/>
</dbReference>
<dbReference type="CDD" id="cd18803">
    <property type="entry name" value="SF2_C_secA"/>
    <property type="match status" value="1"/>
</dbReference>
<comment type="subunit">
    <text evidence="11">Monomer and homodimer. Part of the essential Sec protein translocation apparatus which comprises SecA, SecYEG and auxiliary proteins SecDF. Other proteins may also be involved.</text>
</comment>
<comment type="similarity">
    <text evidence="2 11">Belongs to the SecA family.</text>
</comment>
<dbReference type="AlphaFoldDB" id="M5TWJ8"/>
<keyword evidence="9 11" id="KW-0811">Translocation</keyword>
<dbReference type="Pfam" id="PF07517">
    <property type="entry name" value="SecA_DEAD"/>
    <property type="match status" value="1"/>
</dbReference>
<evidence type="ECO:0000256" key="5">
    <source>
        <dbReference type="ARBA" id="ARBA00022741"/>
    </source>
</evidence>
<dbReference type="InterPro" id="IPR014001">
    <property type="entry name" value="Helicase_ATP-bd"/>
</dbReference>
<feature type="domain" description="SecA family profile" evidence="13">
    <location>
        <begin position="23"/>
        <end position="691"/>
    </location>
</feature>
<dbReference type="InterPro" id="IPR044722">
    <property type="entry name" value="SecA_SF2_C"/>
</dbReference>
<evidence type="ECO:0000256" key="7">
    <source>
        <dbReference type="ARBA" id="ARBA00022927"/>
    </source>
</evidence>
<proteinExistence type="inferred from homology"/>
<dbReference type="InterPro" id="IPR011130">
    <property type="entry name" value="SecA_preprotein_X-link_dom"/>
</dbReference>
<dbReference type="SUPFAM" id="SSF81886">
    <property type="entry name" value="Helical scaffold and wing domains of SecA"/>
    <property type="match status" value="1"/>
</dbReference>
<dbReference type="GO" id="GO:0005886">
    <property type="term" value="C:plasma membrane"/>
    <property type="evidence" value="ECO:0007669"/>
    <property type="project" value="UniProtKB-SubCell"/>
</dbReference>
<dbReference type="FunFam" id="3.90.1440.10:FF:000003">
    <property type="entry name" value="Preprotein translocase SecA subunit"/>
    <property type="match status" value="1"/>
</dbReference>
<dbReference type="InterPro" id="IPR036266">
    <property type="entry name" value="SecA_Wing/Scaffold_sf"/>
</dbReference>
<dbReference type="CDD" id="cd17928">
    <property type="entry name" value="DEXDc_SecA"/>
    <property type="match status" value="1"/>
</dbReference>
<evidence type="ECO:0000256" key="2">
    <source>
        <dbReference type="ARBA" id="ARBA00007650"/>
    </source>
</evidence>
<evidence type="ECO:0000256" key="3">
    <source>
        <dbReference type="ARBA" id="ARBA00022448"/>
    </source>
</evidence>
<dbReference type="EC" id="7.4.2.8" evidence="11"/>
<comment type="catalytic activity">
    <reaction evidence="11">
        <text>ATP + H2O + cellular proteinSide 1 = ADP + phosphate + cellular proteinSide 2.</text>
        <dbReference type="EC" id="7.4.2.8"/>
    </reaction>
</comment>
<evidence type="ECO:0000256" key="4">
    <source>
        <dbReference type="ARBA" id="ARBA00022475"/>
    </source>
</evidence>
<keyword evidence="4 11" id="KW-1003">Cell membrane</keyword>
<dbReference type="PROSITE" id="PS51196">
    <property type="entry name" value="SECA_MOTOR_DEAD"/>
    <property type="match status" value="1"/>
</dbReference>
<dbReference type="Gene3D" id="3.40.50.300">
    <property type="entry name" value="P-loop containing nucleotide triphosphate hydrolases"/>
    <property type="match status" value="2"/>
</dbReference>
<dbReference type="SUPFAM" id="SSF81767">
    <property type="entry name" value="Pre-protein crosslinking domain of SecA"/>
    <property type="match status" value="1"/>
</dbReference>
<dbReference type="GO" id="GO:0008564">
    <property type="term" value="F:protein-exporting ATPase activity"/>
    <property type="evidence" value="ECO:0007669"/>
    <property type="project" value="UniProtKB-EC"/>
</dbReference>
<reference evidence="14 15" key="1">
    <citation type="journal article" date="2013" name="Mar. Genomics">
        <title>Expression of sulfatases in Rhodopirellula baltica and the diversity of sulfatases in the genus Rhodopirellula.</title>
        <authorList>
            <person name="Wegner C.E."/>
            <person name="Richter-Heitmann T."/>
            <person name="Klindworth A."/>
            <person name="Klockow C."/>
            <person name="Richter M."/>
            <person name="Achstetter T."/>
            <person name="Glockner F.O."/>
            <person name="Harder J."/>
        </authorList>
    </citation>
    <scope>NUCLEOTIDE SEQUENCE [LARGE SCALE GENOMIC DNA]</scope>
    <source>
        <strain evidence="14 15">SM41</strain>
    </source>
</reference>
<dbReference type="RefSeq" id="WP_008684622.1">
    <property type="nucleotide sequence ID" value="NZ_ANOH01000345.1"/>
</dbReference>
<keyword evidence="11" id="KW-0963">Cytoplasm</keyword>
<feature type="binding site" evidence="11">
    <location>
        <position position="570"/>
    </location>
    <ligand>
        <name>ATP</name>
        <dbReference type="ChEBI" id="CHEBI:30616"/>
    </ligand>
</feature>
<dbReference type="PRINTS" id="PR00906">
    <property type="entry name" value="SECA"/>
</dbReference>
<evidence type="ECO:0000313" key="14">
    <source>
        <dbReference type="EMBL" id="EMI53550.1"/>
    </source>
</evidence>
<gene>
    <name evidence="11" type="primary">secA</name>
    <name evidence="14" type="ORF">RSSM_05006</name>
</gene>
<dbReference type="FunFam" id="3.40.50.300:FF:000113">
    <property type="entry name" value="Preprotein translocase subunit SecA"/>
    <property type="match status" value="1"/>
</dbReference>
<dbReference type="PROSITE" id="PS51192">
    <property type="entry name" value="HELICASE_ATP_BIND_1"/>
    <property type="match status" value="1"/>
</dbReference>
<dbReference type="HAMAP" id="MF_01382">
    <property type="entry name" value="SecA"/>
    <property type="match status" value="1"/>
</dbReference>
<keyword evidence="7 11" id="KW-0653">Protein transport</keyword>
<dbReference type="GO" id="GO:0005829">
    <property type="term" value="C:cytosol"/>
    <property type="evidence" value="ECO:0007669"/>
    <property type="project" value="TreeGrafter"/>
</dbReference>
<evidence type="ECO:0000256" key="6">
    <source>
        <dbReference type="ARBA" id="ARBA00022840"/>
    </source>
</evidence>
<evidence type="ECO:0000256" key="11">
    <source>
        <dbReference type="HAMAP-Rule" id="MF_01382"/>
    </source>
</evidence>
<accession>M5TWJ8</accession>
<dbReference type="InterPro" id="IPR014018">
    <property type="entry name" value="SecA_motor_DEAD"/>
</dbReference>
<dbReference type="Pfam" id="PF07516">
    <property type="entry name" value="SecA_SW"/>
    <property type="match status" value="1"/>
</dbReference>
<evidence type="ECO:0000259" key="12">
    <source>
        <dbReference type="PROSITE" id="PS51192"/>
    </source>
</evidence>
<dbReference type="InterPro" id="IPR011116">
    <property type="entry name" value="SecA_Wing/Scaffold"/>
</dbReference>
<dbReference type="EMBL" id="ANOH01000345">
    <property type="protein sequence ID" value="EMI53550.1"/>
    <property type="molecule type" value="Genomic_DNA"/>
</dbReference>
<comment type="subcellular location">
    <subcellularLocation>
        <location evidence="11">Cell membrane</location>
        <topology evidence="11">Peripheral membrane protein</topology>
        <orientation evidence="11">Cytoplasmic side</orientation>
    </subcellularLocation>
    <subcellularLocation>
        <location evidence="11">Cytoplasm</location>
    </subcellularLocation>
    <subcellularLocation>
        <location evidence="1">Membrane</location>
        <topology evidence="1">Peripheral membrane protein</topology>
    </subcellularLocation>
    <text evidence="11">Distribution is 50-50.</text>
</comment>
<dbReference type="Pfam" id="PF01043">
    <property type="entry name" value="SecA_PP_bind"/>
    <property type="match status" value="1"/>
</dbReference>
<dbReference type="GO" id="GO:0065002">
    <property type="term" value="P:intracellular protein transmembrane transport"/>
    <property type="evidence" value="ECO:0007669"/>
    <property type="project" value="UniProtKB-UniRule"/>
</dbReference>
<dbReference type="Gene3D" id="1.10.3060.10">
    <property type="entry name" value="Helical scaffold and wing domains of SecA"/>
    <property type="match status" value="1"/>
</dbReference>
<dbReference type="GO" id="GO:0031522">
    <property type="term" value="C:cell envelope Sec protein transport complex"/>
    <property type="evidence" value="ECO:0007669"/>
    <property type="project" value="TreeGrafter"/>
</dbReference>
<dbReference type="SMART" id="SM00958">
    <property type="entry name" value="SecA_PP_bind"/>
    <property type="match status" value="1"/>
</dbReference>
<dbReference type="GO" id="GO:0006605">
    <property type="term" value="P:protein targeting"/>
    <property type="evidence" value="ECO:0007669"/>
    <property type="project" value="UniProtKB-UniRule"/>
</dbReference>
<evidence type="ECO:0000259" key="13">
    <source>
        <dbReference type="PROSITE" id="PS51196"/>
    </source>
</evidence>
<dbReference type="Pfam" id="PF21090">
    <property type="entry name" value="P-loop_SecA"/>
    <property type="match status" value="1"/>
</dbReference>
<evidence type="ECO:0000256" key="9">
    <source>
        <dbReference type="ARBA" id="ARBA00023010"/>
    </source>
</evidence>
<feature type="binding site" evidence="11">
    <location>
        <position position="107"/>
    </location>
    <ligand>
        <name>ATP</name>
        <dbReference type="ChEBI" id="CHEBI:30616"/>
    </ligand>
</feature>
<dbReference type="PATRIC" id="fig|1263870.3.peg.5293"/>
<dbReference type="InterPro" id="IPR000185">
    <property type="entry name" value="SecA"/>
</dbReference>
<dbReference type="InterPro" id="IPR011115">
    <property type="entry name" value="SecA_DEAD"/>
</dbReference>
<dbReference type="PANTHER" id="PTHR30612:SF0">
    <property type="entry name" value="CHLOROPLAST PROTEIN-TRANSPORTING ATPASE"/>
    <property type="match status" value="1"/>
</dbReference>
<dbReference type="Gene3D" id="3.90.1440.10">
    <property type="entry name" value="SecA, preprotein cross-linking domain"/>
    <property type="match status" value="1"/>
</dbReference>
<dbReference type="GO" id="GO:0043952">
    <property type="term" value="P:protein transport by the Sec complex"/>
    <property type="evidence" value="ECO:0007669"/>
    <property type="project" value="UniProtKB-ARBA"/>
</dbReference>
<dbReference type="Proteomes" id="UP000011885">
    <property type="component" value="Unassembled WGS sequence"/>
</dbReference>
<evidence type="ECO:0000313" key="15">
    <source>
        <dbReference type="Proteomes" id="UP000011885"/>
    </source>
</evidence>
<evidence type="ECO:0000256" key="8">
    <source>
        <dbReference type="ARBA" id="ARBA00022967"/>
    </source>
</evidence>
<dbReference type="PROSITE" id="PS01312">
    <property type="entry name" value="SECA"/>
    <property type="match status" value="1"/>
</dbReference>
<keyword evidence="3 11" id="KW-0813">Transport</keyword>
<name>M5TWJ8_9BACT</name>
<evidence type="ECO:0000256" key="1">
    <source>
        <dbReference type="ARBA" id="ARBA00004170"/>
    </source>
</evidence>
<comment type="caution">
    <text evidence="14">The sequence shown here is derived from an EMBL/GenBank/DDBJ whole genome shotgun (WGS) entry which is preliminary data.</text>
</comment>
<feature type="domain" description="Helicase ATP-binding" evidence="12">
    <location>
        <begin position="109"/>
        <end position="256"/>
    </location>
</feature>
<dbReference type="InterPro" id="IPR027417">
    <property type="entry name" value="P-loop_NTPase"/>
</dbReference>
<feature type="binding site" evidence="11">
    <location>
        <begin position="125"/>
        <end position="129"/>
    </location>
    <ligand>
        <name>ATP</name>
        <dbReference type="ChEBI" id="CHEBI:30616"/>
    </ligand>
</feature>
<dbReference type="InterPro" id="IPR036670">
    <property type="entry name" value="SecA_X-link_sf"/>
</dbReference>
<keyword evidence="8 11" id="KW-1278">Translocase</keyword>
<keyword evidence="10 11" id="KW-0472">Membrane</keyword>
<keyword evidence="5 11" id="KW-0547">Nucleotide-binding</keyword>
<comment type="function">
    <text evidence="11">Part of the Sec protein translocase complex. Interacts with the SecYEG preprotein conducting channel. Has a central role in coupling the hydrolysis of ATP to the transfer of proteins into and across the cell membrane, serving as an ATP-driven molecular motor driving the stepwise translocation of polypeptide chains across the membrane.</text>
</comment>
<dbReference type="InterPro" id="IPR020937">
    <property type="entry name" value="SecA_CS"/>
</dbReference>
<organism evidence="14 15">
    <name type="scientific">Rhodopirellula sallentina SM41</name>
    <dbReference type="NCBI Taxonomy" id="1263870"/>
    <lineage>
        <taxon>Bacteria</taxon>
        <taxon>Pseudomonadati</taxon>
        <taxon>Planctomycetota</taxon>
        <taxon>Planctomycetia</taxon>
        <taxon>Pirellulales</taxon>
        <taxon>Pirellulaceae</taxon>
        <taxon>Rhodopirellula</taxon>
    </lineage>
</organism>
<evidence type="ECO:0000256" key="10">
    <source>
        <dbReference type="ARBA" id="ARBA00023136"/>
    </source>
</evidence>
<keyword evidence="6 11" id="KW-0067">ATP-binding</keyword>
<keyword evidence="15" id="KW-1185">Reference proteome</keyword>
<protein>
    <recommendedName>
        <fullName evidence="11">Protein translocase subunit SecA</fullName>
        <ecNumber evidence="11">7.4.2.8</ecNumber>
    </recommendedName>
</protein>
<dbReference type="GO" id="GO:0005524">
    <property type="term" value="F:ATP binding"/>
    <property type="evidence" value="ECO:0007669"/>
    <property type="project" value="UniProtKB-UniRule"/>
</dbReference>
<dbReference type="SUPFAM" id="SSF52540">
    <property type="entry name" value="P-loop containing nucleoside triphosphate hydrolases"/>
    <property type="match status" value="2"/>
</dbReference>